<keyword evidence="2" id="KW-0812">Transmembrane</keyword>
<dbReference type="InterPro" id="IPR036465">
    <property type="entry name" value="vWFA_dom_sf"/>
</dbReference>
<dbReference type="Pfam" id="PF13768">
    <property type="entry name" value="VWA_3"/>
    <property type="match status" value="1"/>
</dbReference>
<dbReference type="PROSITE" id="PS50234">
    <property type="entry name" value="VWFA"/>
    <property type="match status" value="1"/>
</dbReference>
<dbReference type="Pfam" id="PF07090">
    <property type="entry name" value="GATase1_like"/>
    <property type="match status" value="1"/>
</dbReference>
<gene>
    <name evidence="4" type="ORF">Pla110_08620</name>
</gene>
<protein>
    <submittedName>
        <fullName evidence="4">von Willebrand factor type A domain protein</fullName>
    </submittedName>
</protein>
<dbReference type="InterPro" id="IPR002035">
    <property type="entry name" value="VWF_A"/>
</dbReference>
<accession>A0A518CIY7</accession>
<dbReference type="Pfam" id="PF00092">
    <property type="entry name" value="VWA"/>
    <property type="match status" value="1"/>
</dbReference>
<feature type="transmembrane region" description="Helical" evidence="2">
    <location>
        <begin position="12"/>
        <end position="30"/>
    </location>
</feature>
<dbReference type="AlphaFoldDB" id="A0A518CIY7"/>
<dbReference type="InterPro" id="IPR010768">
    <property type="entry name" value="GATase1-like"/>
</dbReference>
<dbReference type="EMBL" id="CP036281">
    <property type="protein sequence ID" value="QDU79157.1"/>
    <property type="molecule type" value="Genomic_DNA"/>
</dbReference>
<evidence type="ECO:0000259" key="3">
    <source>
        <dbReference type="PROSITE" id="PS50234"/>
    </source>
</evidence>
<feature type="region of interest" description="Disordered" evidence="1">
    <location>
        <begin position="125"/>
        <end position="177"/>
    </location>
</feature>
<dbReference type="KEGG" id="plon:Pla110_08620"/>
<dbReference type="PANTHER" id="PTHR37947:SF2">
    <property type="entry name" value="VON WILLEBRAND FACTOR TYPE A"/>
    <property type="match status" value="1"/>
</dbReference>
<proteinExistence type="predicted"/>
<keyword evidence="2" id="KW-0472">Membrane</keyword>
<dbReference type="PANTHER" id="PTHR37947">
    <property type="entry name" value="BLL2462 PROTEIN"/>
    <property type="match status" value="1"/>
</dbReference>
<dbReference type="SUPFAM" id="SSF53300">
    <property type="entry name" value="vWA-like"/>
    <property type="match status" value="2"/>
</dbReference>
<dbReference type="SUPFAM" id="SSF52317">
    <property type="entry name" value="Class I glutamine amidotransferase-like"/>
    <property type="match status" value="1"/>
</dbReference>
<keyword evidence="2" id="KW-1133">Transmembrane helix</keyword>
<feature type="domain" description="VWFA" evidence="3">
    <location>
        <begin position="448"/>
        <end position="613"/>
    </location>
</feature>
<feature type="transmembrane region" description="Helical" evidence="2">
    <location>
        <begin position="42"/>
        <end position="65"/>
    </location>
</feature>
<feature type="compositionally biased region" description="Basic and acidic residues" evidence="1">
    <location>
        <begin position="165"/>
        <end position="176"/>
    </location>
</feature>
<reference evidence="4 5" key="1">
    <citation type="submission" date="2019-02" db="EMBL/GenBank/DDBJ databases">
        <title>Deep-cultivation of Planctomycetes and their phenomic and genomic characterization uncovers novel biology.</title>
        <authorList>
            <person name="Wiegand S."/>
            <person name="Jogler M."/>
            <person name="Boedeker C."/>
            <person name="Pinto D."/>
            <person name="Vollmers J."/>
            <person name="Rivas-Marin E."/>
            <person name="Kohn T."/>
            <person name="Peeters S.H."/>
            <person name="Heuer A."/>
            <person name="Rast P."/>
            <person name="Oberbeckmann S."/>
            <person name="Bunk B."/>
            <person name="Jeske O."/>
            <person name="Meyerdierks A."/>
            <person name="Storesund J.E."/>
            <person name="Kallscheuer N."/>
            <person name="Luecker S."/>
            <person name="Lage O.M."/>
            <person name="Pohl T."/>
            <person name="Merkel B.J."/>
            <person name="Hornburger P."/>
            <person name="Mueller R.-W."/>
            <person name="Bruemmer F."/>
            <person name="Labrenz M."/>
            <person name="Spormann A.M."/>
            <person name="Op den Camp H."/>
            <person name="Overmann J."/>
            <person name="Amann R."/>
            <person name="Jetten M.S.M."/>
            <person name="Mascher T."/>
            <person name="Medema M.H."/>
            <person name="Devos D.P."/>
            <person name="Kaster A.-K."/>
            <person name="Ovreas L."/>
            <person name="Rohde M."/>
            <person name="Galperin M.Y."/>
            <person name="Jogler C."/>
        </authorList>
    </citation>
    <scope>NUCLEOTIDE SEQUENCE [LARGE SCALE GENOMIC DNA]</scope>
    <source>
        <strain evidence="4 5">Pla110</strain>
    </source>
</reference>
<name>A0A518CIY7_9PLAN</name>
<evidence type="ECO:0000256" key="1">
    <source>
        <dbReference type="SAM" id="MobiDB-lite"/>
    </source>
</evidence>
<dbReference type="SMART" id="SM00327">
    <property type="entry name" value="VWA"/>
    <property type="match status" value="1"/>
</dbReference>
<organism evidence="4 5">
    <name type="scientific">Polystyrenella longa</name>
    <dbReference type="NCBI Taxonomy" id="2528007"/>
    <lineage>
        <taxon>Bacteria</taxon>
        <taxon>Pseudomonadati</taxon>
        <taxon>Planctomycetota</taxon>
        <taxon>Planctomycetia</taxon>
        <taxon>Planctomycetales</taxon>
        <taxon>Planctomycetaceae</taxon>
        <taxon>Polystyrenella</taxon>
    </lineage>
</organism>
<evidence type="ECO:0000256" key="2">
    <source>
        <dbReference type="SAM" id="Phobius"/>
    </source>
</evidence>
<dbReference type="Gene3D" id="3.40.50.880">
    <property type="match status" value="1"/>
</dbReference>
<dbReference type="RefSeq" id="WP_197440496.1">
    <property type="nucleotide sequence ID" value="NZ_CP036281.1"/>
</dbReference>
<dbReference type="InterPro" id="IPR029062">
    <property type="entry name" value="Class_I_gatase-like"/>
</dbReference>
<dbReference type="Gene3D" id="3.40.50.410">
    <property type="entry name" value="von Willebrand factor, type A domain"/>
    <property type="match status" value="2"/>
</dbReference>
<keyword evidence="5" id="KW-1185">Reference proteome</keyword>
<evidence type="ECO:0000313" key="5">
    <source>
        <dbReference type="Proteomes" id="UP000317178"/>
    </source>
</evidence>
<evidence type="ECO:0000313" key="4">
    <source>
        <dbReference type="EMBL" id="QDU79157.1"/>
    </source>
</evidence>
<sequence length="897" mass="98781">MWNSDLQLELTHPLWLMLLFGLPLLVLFFYRSLVDFTHRQRLLSLLTRAGIVLLLVLALAGLTILTPSKELFVVVAVDQSLSVGKEAEAATAEFLQKTNNLQSDQQIRFVPFANHPGLVQTELKQLVPPGSIQNQPATSDEERPKTDNEIDDEAPETDSSPTSIPDKRDPPTDPRRGTNIAQAIETARAAIPPHYVPRIVILTEGNETAGSALETAAYSDIPIYTVPLPGRDDPEVQVSEVLVPAQVAQGEPFYVEVVINSNHDDEIDIQMFRGPHKVVEETQKITAGENRFRFRQTVERERLAEFSAAIQPKQDTFVDNNQASGLVYAIGKPRVLLVDSQPEQSQFLAWALEEEGINVDTRPPEGLPDTLSDLQNYEAILISNVPATDLSTHKMDIIRTYVSELGGGLIMLGGDQSFGLGGYYKTVMEEVLPVRSDFEKEKEKPSLAMVLIIDKSGSMGGQKIELAKEAAVSAVELLGPRDQIGVIAFEGSSYWASEIRPRSEKSTLVNSIRSIEAGGGTTMYPAMDMAYTGLQSVAAKLKHVIILTDGHSSPGDFAGISQTMASSRITLSTVGVGDGADQNMLQEIAQIGKGRYYFTTDPASIPQIFAKETMTASKSAINEEPFIPQQIRSTPVLDDTDIGNAPFLLGYVITRPKATSEIILSSEAGDPLLVWWRYGLGMSVAFTSDANSRWAAEWLSWPGYSKFWAQLVRHTMRKSENRGVNVDLTRQDQTASLEIDAVNLMGQFLNNAETELTLIDPLLKKQNISLDQIGPGKYKTSFDVLKPGAYHLELTQKQSGQIQFQQSRGLIVGYPDELRLKPTNTELLESLAEMSGGKYDPTVEEIFQNKTQTVGRPTPLWPYLLAAALLLFLIDVALRRIDLSLFLPGWVGKQASS</sequence>
<dbReference type="Proteomes" id="UP000317178">
    <property type="component" value="Chromosome"/>
</dbReference>